<accession>A0A0J8S604</accession>
<evidence type="ECO:0000313" key="2">
    <source>
        <dbReference type="EMBL" id="KMU91779.1"/>
    </source>
</evidence>
<gene>
    <name evidence="2" type="ORF">CIHG_09652</name>
</gene>
<sequence length="99" mass="11182">MPTNYSALSPSRKVCFFWANGAFHAPRPRSHERLTSSSSSGIRRTSFGVSRQPQPGRTTSWSIQSPDDSWEFCIFRKAIAKDLSPARSWNAVPISSYWT</sequence>
<feature type="region of interest" description="Disordered" evidence="1">
    <location>
        <begin position="26"/>
        <end position="65"/>
    </location>
</feature>
<reference evidence="3" key="1">
    <citation type="journal article" date="2010" name="Genome Res.">
        <title>Population genomic sequencing of Coccidioides fungi reveals recent hybridization and transposon control.</title>
        <authorList>
            <person name="Neafsey D.E."/>
            <person name="Barker B.M."/>
            <person name="Sharpton T.J."/>
            <person name="Stajich J.E."/>
            <person name="Park D.J."/>
            <person name="Whiston E."/>
            <person name="Hung C.-Y."/>
            <person name="McMahan C."/>
            <person name="White J."/>
            <person name="Sykes S."/>
            <person name="Heiman D."/>
            <person name="Young S."/>
            <person name="Zeng Q."/>
            <person name="Abouelleil A."/>
            <person name="Aftuck L."/>
            <person name="Bessette D."/>
            <person name="Brown A."/>
            <person name="FitzGerald M."/>
            <person name="Lui A."/>
            <person name="Macdonald J.P."/>
            <person name="Priest M."/>
            <person name="Orbach M.J."/>
            <person name="Galgiani J.N."/>
            <person name="Kirkland T.N."/>
            <person name="Cole G.T."/>
            <person name="Birren B.W."/>
            <person name="Henn M.R."/>
            <person name="Taylor J.W."/>
            <person name="Rounsley S.D."/>
        </authorList>
    </citation>
    <scope>NUCLEOTIDE SEQUENCE [LARGE SCALE GENOMIC DNA]</scope>
    <source>
        <strain evidence="3">H538.4</strain>
    </source>
</reference>
<evidence type="ECO:0000256" key="1">
    <source>
        <dbReference type="SAM" id="MobiDB-lite"/>
    </source>
</evidence>
<organism evidence="2 3">
    <name type="scientific">Coccidioides immitis H538.4</name>
    <dbReference type="NCBI Taxonomy" id="396776"/>
    <lineage>
        <taxon>Eukaryota</taxon>
        <taxon>Fungi</taxon>
        <taxon>Dikarya</taxon>
        <taxon>Ascomycota</taxon>
        <taxon>Pezizomycotina</taxon>
        <taxon>Eurotiomycetes</taxon>
        <taxon>Eurotiomycetidae</taxon>
        <taxon>Onygenales</taxon>
        <taxon>Onygenaceae</taxon>
        <taxon>Coccidioides</taxon>
    </lineage>
</organism>
<dbReference type="AlphaFoldDB" id="A0A0J8S604"/>
<dbReference type="VEuPathDB" id="FungiDB:CIHG_09652"/>
<name>A0A0J8S604_COCIT</name>
<evidence type="ECO:0000313" key="3">
    <source>
        <dbReference type="Proteomes" id="UP000054563"/>
    </source>
</evidence>
<dbReference type="EMBL" id="DS017043">
    <property type="protein sequence ID" value="KMU91779.1"/>
    <property type="molecule type" value="Genomic_DNA"/>
</dbReference>
<proteinExistence type="predicted"/>
<protein>
    <submittedName>
        <fullName evidence="2">Uncharacterized protein</fullName>
    </submittedName>
</protein>
<dbReference type="Proteomes" id="UP000054563">
    <property type="component" value="Unassembled WGS sequence"/>
</dbReference>
<feature type="compositionally biased region" description="Polar residues" evidence="1">
    <location>
        <begin position="41"/>
        <end position="65"/>
    </location>
</feature>